<dbReference type="Pfam" id="PF11845">
    <property type="entry name" value="Tll0287-like"/>
    <property type="match status" value="1"/>
</dbReference>
<dbReference type="SUPFAM" id="SSF158472">
    <property type="entry name" value="HAMP domain-like"/>
    <property type="match status" value="1"/>
</dbReference>
<evidence type="ECO:0000256" key="1">
    <source>
        <dbReference type="ARBA" id="ARBA00000085"/>
    </source>
</evidence>
<sequence>MTKFKTFHQKHLNSQIILIVTFIVIGFMSVYIGWGSYNQYQLAFKNLHNSTSMLAQELIATRVFIAEKQNVINLDKNGAVNFKHFNPSVAIRGISEIFNGTLGYTFKQTRFQVRNPVNAPDPYELEILEKFAQDRSLTEYASVDSVNELKSYRYMVPLYFEKDCLSCHGEPLGEIDISGYAKEGAQLGDFAGAISITAPLDQTYKDLIISLKHNILSTLILLLSLTIAVFLSIRSKVVKPLENMANLATRIGKGDLSIPETTIAHNYEIGVLQNSLYTTANNLKVLYETLESQVDERTKELLRANQALHLHQESQYRINKELTKANEVKSEFIALMSHELQTPLTSIIAYSEILIHQGTNVPEASEYLFDIYQSAHHLLDLITDLLDFSKLEKNKVNLHPTFFEFSEITAILLNIFRPFIQNNNLQLSFNLPSDLPVIEADKNKIKQALMNLLSNAIKFTPSGGSIHLQVLYNEDKEEIQVSICDTGRGIEADKLNQVFGKFFQVDSGTSREFGGLGLGLAVAKQMIELHGGRIWVESVLGQGSAFHFTLPISCSPKPAIELEG</sequence>
<evidence type="ECO:0000259" key="13">
    <source>
        <dbReference type="PROSITE" id="PS50885"/>
    </source>
</evidence>
<dbReference type="PROSITE" id="PS50109">
    <property type="entry name" value="HIS_KIN"/>
    <property type="match status" value="1"/>
</dbReference>
<keyword evidence="5" id="KW-0597">Phosphoprotein</keyword>
<dbReference type="Gene3D" id="1.10.287.130">
    <property type="match status" value="1"/>
</dbReference>
<dbReference type="GO" id="GO:0000155">
    <property type="term" value="F:phosphorelay sensor kinase activity"/>
    <property type="evidence" value="ECO:0007669"/>
    <property type="project" value="InterPro"/>
</dbReference>
<dbReference type="InterPro" id="IPR003594">
    <property type="entry name" value="HATPase_dom"/>
</dbReference>
<dbReference type="PRINTS" id="PR00344">
    <property type="entry name" value="BCTRLSENSOR"/>
</dbReference>
<dbReference type="CDD" id="cd00082">
    <property type="entry name" value="HisKA"/>
    <property type="match status" value="1"/>
</dbReference>
<dbReference type="EMBL" id="FNCP01000012">
    <property type="protein sequence ID" value="SDH32024.1"/>
    <property type="molecule type" value="Genomic_DNA"/>
</dbReference>
<dbReference type="Pfam" id="PF00512">
    <property type="entry name" value="HisKA"/>
    <property type="match status" value="1"/>
</dbReference>
<name>A0A1G8BG41_9FIRM</name>
<dbReference type="InterPro" id="IPR004358">
    <property type="entry name" value="Sig_transdc_His_kin-like_C"/>
</dbReference>
<dbReference type="PANTHER" id="PTHR43047">
    <property type="entry name" value="TWO-COMPONENT HISTIDINE PROTEIN KINASE"/>
    <property type="match status" value="1"/>
</dbReference>
<dbReference type="RefSeq" id="WP_242876267.1">
    <property type="nucleotide sequence ID" value="NZ_FNCP01000012.1"/>
</dbReference>
<dbReference type="PROSITE" id="PS50885">
    <property type="entry name" value="HAMP"/>
    <property type="match status" value="1"/>
</dbReference>
<comment type="similarity">
    <text evidence="3">In the N-terminal section; belongs to the phytochrome family.</text>
</comment>
<evidence type="ECO:0000256" key="4">
    <source>
        <dbReference type="ARBA" id="ARBA00012438"/>
    </source>
</evidence>
<dbReference type="InterPro" id="IPR036097">
    <property type="entry name" value="HisK_dim/P_sf"/>
</dbReference>
<evidence type="ECO:0000313" key="15">
    <source>
        <dbReference type="Proteomes" id="UP000198656"/>
    </source>
</evidence>
<feature type="transmembrane region" description="Helical" evidence="11">
    <location>
        <begin position="12"/>
        <end position="34"/>
    </location>
</feature>
<dbReference type="SUPFAM" id="SSF55874">
    <property type="entry name" value="ATPase domain of HSP90 chaperone/DNA topoisomerase II/histidine kinase"/>
    <property type="match status" value="1"/>
</dbReference>
<keyword evidence="11" id="KW-0812">Transmembrane</keyword>
<dbReference type="InterPro" id="IPR003660">
    <property type="entry name" value="HAMP_dom"/>
</dbReference>
<dbReference type="SUPFAM" id="SSF47384">
    <property type="entry name" value="Homodimeric domain of signal transducing histidine kinase"/>
    <property type="match status" value="1"/>
</dbReference>
<dbReference type="SMART" id="SM00388">
    <property type="entry name" value="HisKA"/>
    <property type="match status" value="1"/>
</dbReference>
<dbReference type="Gene3D" id="6.10.340.10">
    <property type="match status" value="1"/>
</dbReference>
<evidence type="ECO:0000256" key="10">
    <source>
        <dbReference type="SAM" id="Coils"/>
    </source>
</evidence>
<keyword evidence="6" id="KW-0808">Transferase</keyword>
<evidence type="ECO:0000256" key="3">
    <source>
        <dbReference type="ARBA" id="ARBA00006402"/>
    </source>
</evidence>
<evidence type="ECO:0000259" key="12">
    <source>
        <dbReference type="PROSITE" id="PS50109"/>
    </source>
</evidence>
<comment type="catalytic activity">
    <reaction evidence="1">
        <text>ATP + protein L-histidine = ADP + protein N-phospho-L-histidine.</text>
        <dbReference type="EC" id="2.7.13.3"/>
    </reaction>
</comment>
<dbReference type="InterPro" id="IPR003661">
    <property type="entry name" value="HisK_dim/P_dom"/>
</dbReference>
<reference evidence="15" key="1">
    <citation type="submission" date="2016-10" db="EMBL/GenBank/DDBJ databases">
        <authorList>
            <person name="Varghese N."/>
            <person name="Submissions S."/>
        </authorList>
    </citation>
    <scope>NUCLEOTIDE SEQUENCE [LARGE SCALE GENOMIC DNA]</scope>
    <source>
        <strain evidence="15">DSM 8344</strain>
    </source>
</reference>
<gene>
    <name evidence="14" type="ORF">SAMN05443529_11225</name>
</gene>
<evidence type="ECO:0000256" key="5">
    <source>
        <dbReference type="ARBA" id="ARBA00022553"/>
    </source>
</evidence>
<dbReference type="Pfam" id="PF02518">
    <property type="entry name" value="HATPase_c"/>
    <property type="match status" value="1"/>
</dbReference>
<keyword evidence="8" id="KW-0902">Two-component regulatory system</keyword>
<dbReference type="Proteomes" id="UP000198656">
    <property type="component" value="Unassembled WGS sequence"/>
</dbReference>
<keyword evidence="7 14" id="KW-0418">Kinase</keyword>
<organism evidence="14 15">
    <name type="scientific">Desulfosporosinus hippei DSM 8344</name>
    <dbReference type="NCBI Taxonomy" id="1121419"/>
    <lineage>
        <taxon>Bacteria</taxon>
        <taxon>Bacillati</taxon>
        <taxon>Bacillota</taxon>
        <taxon>Clostridia</taxon>
        <taxon>Eubacteriales</taxon>
        <taxon>Desulfitobacteriaceae</taxon>
        <taxon>Desulfosporosinus</taxon>
    </lineage>
</organism>
<dbReference type="SMART" id="SM00387">
    <property type="entry name" value="HATPase_c"/>
    <property type="match status" value="1"/>
</dbReference>
<dbReference type="GO" id="GO:0009927">
    <property type="term" value="F:histidine phosphotransfer kinase activity"/>
    <property type="evidence" value="ECO:0007669"/>
    <property type="project" value="TreeGrafter"/>
</dbReference>
<evidence type="ECO:0000256" key="9">
    <source>
        <dbReference type="ARBA" id="ARBA00074306"/>
    </source>
</evidence>
<feature type="domain" description="HAMP" evidence="13">
    <location>
        <begin position="235"/>
        <end position="288"/>
    </location>
</feature>
<keyword evidence="11" id="KW-0472">Membrane</keyword>
<evidence type="ECO:0000256" key="7">
    <source>
        <dbReference type="ARBA" id="ARBA00022777"/>
    </source>
</evidence>
<feature type="coiled-coil region" evidence="10">
    <location>
        <begin position="280"/>
        <end position="307"/>
    </location>
</feature>
<dbReference type="InterPro" id="IPR005467">
    <property type="entry name" value="His_kinase_dom"/>
</dbReference>
<proteinExistence type="inferred from homology"/>
<accession>A0A1G8BG41</accession>
<evidence type="ECO:0000256" key="11">
    <source>
        <dbReference type="SAM" id="Phobius"/>
    </source>
</evidence>
<dbReference type="Gene3D" id="3.30.565.10">
    <property type="entry name" value="Histidine kinase-like ATPase, C-terminal domain"/>
    <property type="match status" value="1"/>
</dbReference>
<dbReference type="AlphaFoldDB" id="A0A1G8BG41"/>
<dbReference type="STRING" id="1121419.SAMN05443529_11225"/>
<comment type="subcellular location">
    <subcellularLocation>
        <location evidence="2">Membrane</location>
    </subcellularLocation>
</comment>
<dbReference type="PANTHER" id="PTHR43047:SF63">
    <property type="entry name" value="HISTIDINE KINASE"/>
    <property type="match status" value="1"/>
</dbReference>
<evidence type="ECO:0000256" key="6">
    <source>
        <dbReference type="ARBA" id="ARBA00022679"/>
    </source>
</evidence>
<dbReference type="InterPro" id="IPR036890">
    <property type="entry name" value="HATPase_C_sf"/>
</dbReference>
<dbReference type="CDD" id="cd16922">
    <property type="entry name" value="HATPase_EvgS-ArcB-TorS-like"/>
    <property type="match status" value="1"/>
</dbReference>
<feature type="transmembrane region" description="Helical" evidence="11">
    <location>
        <begin position="215"/>
        <end position="233"/>
    </location>
</feature>
<evidence type="ECO:0000256" key="8">
    <source>
        <dbReference type="ARBA" id="ARBA00023012"/>
    </source>
</evidence>
<keyword evidence="15" id="KW-1185">Reference proteome</keyword>
<dbReference type="CDD" id="cd06225">
    <property type="entry name" value="HAMP"/>
    <property type="match status" value="1"/>
</dbReference>
<dbReference type="GO" id="GO:0005886">
    <property type="term" value="C:plasma membrane"/>
    <property type="evidence" value="ECO:0007669"/>
    <property type="project" value="TreeGrafter"/>
</dbReference>
<evidence type="ECO:0000313" key="14">
    <source>
        <dbReference type="EMBL" id="SDH32024.1"/>
    </source>
</evidence>
<keyword evidence="10" id="KW-0175">Coiled coil</keyword>
<dbReference type="InterPro" id="IPR021796">
    <property type="entry name" value="Tll0287-like_dom"/>
</dbReference>
<dbReference type="FunFam" id="3.30.565.10:FF:000010">
    <property type="entry name" value="Sensor histidine kinase RcsC"/>
    <property type="match status" value="1"/>
</dbReference>
<protein>
    <recommendedName>
        <fullName evidence="9">Circadian input-output histidine kinase CikA</fullName>
        <ecNumber evidence="4">2.7.13.3</ecNumber>
    </recommendedName>
</protein>
<feature type="domain" description="Histidine kinase" evidence="12">
    <location>
        <begin position="335"/>
        <end position="554"/>
    </location>
</feature>
<dbReference type="EC" id="2.7.13.3" evidence="4"/>
<evidence type="ECO:0000256" key="2">
    <source>
        <dbReference type="ARBA" id="ARBA00004370"/>
    </source>
</evidence>
<keyword evidence="11" id="KW-1133">Transmembrane helix</keyword>